<reference evidence="1 2" key="1">
    <citation type="journal article" date="2011" name="BMC Genomics">
        <title>Insight into cross-talk between intra-amoebal pathogens.</title>
        <authorList>
            <person name="Gimenez G."/>
            <person name="Bertelli C."/>
            <person name="Moliner C."/>
            <person name="Robert C."/>
            <person name="Raoult D."/>
            <person name="Fournier P.E."/>
            <person name="Greub G."/>
        </authorList>
    </citation>
    <scope>NUCLEOTIDE SEQUENCE [LARGE SCALE GENOMIC DNA]</scope>
    <source>
        <strain evidence="1 2">LLAP12</strain>
    </source>
</reference>
<evidence type="ECO:0000313" key="1">
    <source>
        <dbReference type="EMBL" id="EHL32369.1"/>
    </source>
</evidence>
<organism evidence="1 2">
    <name type="scientific">Legionella drancourtii LLAP12</name>
    <dbReference type="NCBI Taxonomy" id="658187"/>
    <lineage>
        <taxon>Bacteria</taxon>
        <taxon>Pseudomonadati</taxon>
        <taxon>Pseudomonadota</taxon>
        <taxon>Gammaproteobacteria</taxon>
        <taxon>Legionellales</taxon>
        <taxon>Legionellaceae</taxon>
        <taxon>Legionella</taxon>
    </lineage>
</organism>
<accession>G9EK37</accession>
<dbReference type="InParanoid" id="G9EK37"/>
<evidence type="ECO:0000313" key="2">
    <source>
        <dbReference type="Proteomes" id="UP000002770"/>
    </source>
</evidence>
<dbReference type="HOGENOM" id="CLU_3329497_0_0_6"/>
<name>G9EK37_9GAMM</name>
<gene>
    <name evidence="1" type="ORF">LDG_5559</name>
</gene>
<dbReference type="AlphaFoldDB" id="G9EK37"/>
<sequence length="38" mass="4435">MYNFVEVTMNKNKKIDLANFDFNDFKADVLSVIPPKNN</sequence>
<keyword evidence="2" id="KW-1185">Reference proteome</keyword>
<proteinExistence type="predicted"/>
<dbReference type="EMBL" id="JH413800">
    <property type="protein sequence ID" value="EHL32369.1"/>
    <property type="molecule type" value="Genomic_DNA"/>
</dbReference>
<dbReference type="Proteomes" id="UP000002770">
    <property type="component" value="Unassembled WGS sequence"/>
</dbReference>
<protein>
    <submittedName>
        <fullName evidence="1">Uncharacterized protein</fullName>
    </submittedName>
</protein>